<organism evidence="1 2">
    <name type="scientific">Stigmatella aurantiaca (strain DW4/3-1)</name>
    <dbReference type="NCBI Taxonomy" id="378806"/>
    <lineage>
        <taxon>Bacteria</taxon>
        <taxon>Pseudomonadati</taxon>
        <taxon>Myxococcota</taxon>
        <taxon>Myxococcia</taxon>
        <taxon>Myxococcales</taxon>
        <taxon>Cystobacterineae</taxon>
        <taxon>Archangiaceae</taxon>
        <taxon>Stigmatella</taxon>
    </lineage>
</organism>
<accession>Q08VJ4</accession>
<name>Q08VJ4_STIAD</name>
<reference evidence="1 2" key="1">
    <citation type="submission" date="2006-04" db="EMBL/GenBank/DDBJ databases">
        <authorList>
            <person name="Nierman W.C."/>
        </authorList>
    </citation>
    <scope>NUCLEOTIDE SEQUENCE [LARGE SCALE GENOMIC DNA]</scope>
    <source>
        <strain evidence="1 2">DW4/3-1</strain>
    </source>
</reference>
<dbReference type="PATRIC" id="fig|378806.16.peg.3449"/>
<proteinExistence type="predicted"/>
<dbReference type="Proteomes" id="UP000032702">
    <property type="component" value="Unassembled WGS sequence"/>
</dbReference>
<gene>
    <name evidence="1" type="ORF">STIAU_4128</name>
</gene>
<dbReference type="EMBL" id="AAMD01000114">
    <property type="protein sequence ID" value="EAU64501.1"/>
    <property type="molecule type" value="Genomic_DNA"/>
</dbReference>
<evidence type="ECO:0000313" key="1">
    <source>
        <dbReference type="EMBL" id="EAU64501.1"/>
    </source>
</evidence>
<protein>
    <submittedName>
        <fullName evidence="1">Uncharacterized protein</fullName>
    </submittedName>
</protein>
<evidence type="ECO:0000313" key="2">
    <source>
        <dbReference type="Proteomes" id="UP000032702"/>
    </source>
</evidence>
<comment type="caution">
    <text evidence="1">The sequence shown here is derived from an EMBL/GenBank/DDBJ whole genome shotgun (WGS) entry which is preliminary data.</text>
</comment>
<dbReference type="AlphaFoldDB" id="Q08VJ4"/>
<sequence>MVIARSLACGNRPDMHPLIARFLSLDAARETLQKEKTGAPLSAEELLFIATAAAHPQQRAELLGVSGRKLASDVQATLVLLAAHTAARAIAQEPALSGATAQARQALLGEGASEEETESFIASILLEEAFGYEDEVDDFDADWVAEALGEVPSLAALTREGVDALLLKFSQTGASEAEREARTQIAKALFDIAWSEGPAPINPEHLEALMEAEITGQPEERQEARLRATVELLQVLSREKLIGPMRLSRLRAQLGDDDA</sequence>